<feature type="compositionally biased region" description="Basic and acidic residues" evidence="1">
    <location>
        <begin position="339"/>
        <end position="363"/>
    </location>
</feature>
<proteinExistence type="predicted"/>
<keyword evidence="3" id="KW-1185">Reference proteome</keyword>
<evidence type="ECO:0000256" key="1">
    <source>
        <dbReference type="SAM" id="MobiDB-lite"/>
    </source>
</evidence>
<dbReference type="EMBL" id="VIVQ01000002">
    <property type="protein sequence ID" value="TWE10496.1"/>
    <property type="molecule type" value="Genomic_DNA"/>
</dbReference>
<organism evidence="2 3">
    <name type="scientific">Rudaeicoccus suwonensis</name>
    <dbReference type="NCBI Taxonomy" id="657409"/>
    <lineage>
        <taxon>Bacteria</taxon>
        <taxon>Bacillati</taxon>
        <taxon>Actinomycetota</taxon>
        <taxon>Actinomycetes</taxon>
        <taxon>Micrococcales</taxon>
        <taxon>Dermacoccaceae</taxon>
        <taxon>Rudaeicoccus</taxon>
    </lineage>
</organism>
<dbReference type="Proteomes" id="UP000318297">
    <property type="component" value="Unassembled WGS sequence"/>
</dbReference>
<dbReference type="InterPro" id="IPR010994">
    <property type="entry name" value="RuvA_2-like"/>
</dbReference>
<feature type="region of interest" description="Disordered" evidence="1">
    <location>
        <begin position="330"/>
        <end position="363"/>
    </location>
</feature>
<comment type="caution">
    <text evidence="2">The sequence shown here is derived from an EMBL/GenBank/DDBJ whole genome shotgun (WGS) entry which is preliminary data.</text>
</comment>
<evidence type="ECO:0008006" key="4">
    <source>
        <dbReference type="Google" id="ProtNLM"/>
    </source>
</evidence>
<protein>
    <recommendedName>
        <fullName evidence="4">GIY-YIG domain-containing protein</fullName>
    </recommendedName>
</protein>
<evidence type="ECO:0000313" key="3">
    <source>
        <dbReference type="Proteomes" id="UP000318297"/>
    </source>
</evidence>
<feature type="region of interest" description="Disordered" evidence="1">
    <location>
        <begin position="661"/>
        <end position="683"/>
    </location>
</feature>
<reference evidence="2 3" key="1">
    <citation type="submission" date="2019-06" db="EMBL/GenBank/DDBJ databases">
        <title>Sequencing the genomes of 1000 actinobacteria strains.</title>
        <authorList>
            <person name="Klenk H.-P."/>
        </authorList>
    </citation>
    <scope>NUCLEOTIDE SEQUENCE [LARGE SCALE GENOMIC DNA]</scope>
    <source>
        <strain evidence="2 3">DSM 19560</strain>
    </source>
</reference>
<dbReference type="SUPFAM" id="SSF47781">
    <property type="entry name" value="RuvA domain 2-like"/>
    <property type="match status" value="1"/>
</dbReference>
<sequence length="683" mass="75748">MGCGPFGERGRAVAVEVATVIAVEPYNNRFAPDVWLPSILTDRDGRSVRLAPGEDDVYVGDVVLLHEQPGRARSLTATVMRDRRTTVPVGPWLTHCPACGAVTVKESNSFSGGDRRCTNRISCRPQIHGRLRWMAGEDAFDLPMLRSVSKDLLECRVLIDERGLFELTAEALQETTRPAPFDGQKRQAVFNPIHAQRFITHLEQTRQVSAARVLTALEQGMGLSRESARAGTSHRASQWSLLRWFGSIHMMADATAQELATGLLRDATSRGVSPRTQAYYEDCAEHMAAWFALPWSRDLLQRWDAAGIRMREPRSTCQRTIPGTKVTMVSAPERSTSSDGHEIKPITEQDREAERRRTRDGSRAVDDVYRHGGHVIRSDDADYVYCPENPSLDVVDTRQGFRTVLTRSEFHRFLAKGPGAVPPSTPAADSMWAQIRDAHPGAFRIGSRGQLPQHPAVTSAGALYMYTRATGQIVVVLAGSLQSAIDALESDSDVAFARTRSVWVPGSIETLRRDSPVLRDGSPSPLQRGRTRLIQSEDDWANVPHIAGIYRIHLIDELGPSVYIGRSQDLRIRPRRHEKTAGRSWSDGTSLGIVKIELIRVKGNDQGHAWSMFDLDNAEALHIARAQERALQGGPRVLNITGGRNGPPSRPRSQMYVWKAESSNPPLEQAPGWILKGEPESYL</sequence>
<dbReference type="AlphaFoldDB" id="A0A561E4F1"/>
<evidence type="ECO:0000313" key="2">
    <source>
        <dbReference type="EMBL" id="TWE10496.1"/>
    </source>
</evidence>
<name>A0A561E4F1_9MICO</name>
<dbReference type="CDD" id="cd00719">
    <property type="entry name" value="GIY-YIG_SF"/>
    <property type="match status" value="1"/>
</dbReference>
<gene>
    <name evidence="2" type="ORF">BKA23_2862</name>
</gene>
<accession>A0A561E4F1</accession>